<organism evidence="1 2">
    <name type="scientific">Trichonephila clavipes</name>
    <name type="common">Golden silk orbweaver</name>
    <name type="synonym">Nephila clavipes</name>
    <dbReference type="NCBI Taxonomy" id="2585209"/>
    <lineage>
        <taxon>Eukaryota</taxon>
        <taxon>Metazoa</taxon>
        <taxon>Ecdysozoa</taxon>
        <taxon>Arthropoda</taxon>
        <taxon>Chelicerata</taxon>
        <taxon>Arachnida</taxon>
        <taxon>Araneae</taxon>
        <taxon>Araneomorphae</taxon>
        <taxon>Entelegynae</taxon>
        <taxon>Araneoidea</taxon>
        <taxon>Nephilidae</taxon>
        <taxon>Trichonephila</taxon>
    </lineage>
</organism>
<evidence type="ECO:0000313" key="1">
    <source>
        <dbReference type="EMBL" id="GFY17077.1"/>
    </source>
</evidence>
<dbReference type="EMBL" id="BMAU01021343">
    <property type="protein sequence ID" value="GFY17077.1"/>
    <property type="molecule type" value="Genomic_DNA"/>
</dbReference>
<proteinExistence type="predicted"/>
<reference evidence="1" key="1">
    <citation type="submission" date="2020-08" db="EMBL/GenBank/DDBJ databases">
        <title>Multicomponent nature underlies the extraordinary mechanical properties of spider dragline silk.</title>
        <authorList>
            <person name="Kono N."/>
            <person name="Nakamura H."/>
            <person name="Mori M."/>
            <person name="Yoshida Y."/>
            <person name="Ohtoshi R."/>
            <person name="Malay A.D."/>
            <person name="Moran D.A.P."/>
            <person name="Tomita M."/>
            <person name="Numata K."/>
            <person name="Arakawa K."/>
        </authorList>
    </citation>
    <scope>NUCLEOTIDE SEQUENCE</scope>
</reference>
<name>A0A8X6VFV7_TRICX</name>
<evidence type="ECO:0000313" key="2">
    <source>
        <dbReference type="Proteomes" id="UP000887159"/>
    </source>
</evidence>
<comment type="caution">
    <text evidence="1">The sequence shown here is derived from an EMBL/GenBank/DDBJ whole genome shotgun (WGS) entry which is preliminary data.</text>
</comment>
<protein>
    <submittedName>
        <fullName evidence="1">Uncharacterized protein</fullName>
    </submittedName>
</protein>
<dbReference type="Proteomes" id="UP000887159">
    <property type="component" value="Unassembled WGS sequence"/>
</dbReference>
<sequence>MELRNTYLMDGMGVGGFLSKVRHPELLSTIVKALKTIIASHLLVVSEMLGGEHEISQRNNLSNRFSSSTSEWFGQMGYRLRTEWPELCPLGYKWDIFTYATYPKW</sequence>
<accession>A0A8X6VFV7</accession>
<gene>
    <name evidence="1" type="ORF">TNCV_1088531</name>
</gene>
<dbReference type="AlphaFoldDB" id="A0A8X6VFV7"/>
<keyword evidence="2" id="KW-1185">Reference proteome</keyword>